<proteinExistence type="predicted"/>
<dbReference type="AlphaFoldDB" id="A0A3Q7IGU8"/>
<dbReference type="InParanoid" id="A0A3Q7IGU8"/>
<evidence type="ECO:0000313" key="1">
    <source>
        <dbReference type="EnsemblPlants" id="Solyc10g050095.1.1"/>
    </source>
</evidence>
<dbReference type="EnsemblPlants" id="Solyc10g050095.1.1">
    <property type="protein sequence ID" value="Solyc10g050095.1.1"/>
    <property type="gene ID" value="Solyc10g050095.1"/>
</dbReference>
<accession>A0A3Q7IGU8</accession>
<sequence length="232" mass="27225">MEEFFRDDAKRAIQPLPSKLCVTPDGRPVTSPSWYTIFFVLHLQFLIAHRSDIPMLWKMVNKWNKKDSQTAPWIKMAQLRLVWISLKAIVKLSKHLALLERVKNDYIYIFLVNFITPNDIENNSEVVSAKFQRHCRIHAATNKRHDSTQCSGVNGCIIDPIKQIGKGNNMKKSSRQDKGDLNVLYEHWLHPPSNHGYFERYCLRSSLTEKIKYEFCFGYMQCIYYLGRHSPM</sequence>
<reference evidence="1" key="2">
    <citation type="submission" date="2019-01" db="UniProtKB">
        <authorList>
            <consortium name="EnsemblPlants"/>
        </authorList>
    </citation>
    <scope>IDENTIFICATION</scope>
    <source>
        <strain evidence="1">cv. Heinz 1706</strain>
    </source>
</reference>
<keyword evidence="2" id="KW-1185">Reference proteome</keyword>
<reference evidence="1" key="1">
    <citation type="journal article" date="2012" name="Nature">
        <title>The tomato genome sequence provides insights into fleshy fruit evolution.</title>
        <authorList>
            <consortium name="Tomato Genome Consortium"/>
        </authorList>
    </citation>
    <scope>NUCLEOTIDE SEQUENCE [LARGE SCALE GENOMIC DNA]</scope>
    <source>
        <strain evidence="1">cv. Heinz 1706</strain>
    </source>
</reference>
<dbReference type="Gramene" id="Solyc10g050095.1.1">
    <property type="protein sequence ID" value="Solyc10g050095.1.1"/>
    <property type="gene ID" value="Solyc10g050095.1"/>
</dbReference>
<name>A0A3Q7IGU8_SOLLC</name>
<organism evidence="1">
    <name type="scientific">Solanum lycopersicum</name>
    <name type="common">Tomato</name>
    <name type="synonym">Lycopersicon esculentum</name>
    <dbReference type="NCBI Taxonomy" id="4081"/>
    <lineage>
        <taxon>Eukaryota</taxon>
        <taxon>Viridiplantae</taxon>
        <taxon>Streptophyta</taxon>
        <taxon>Embryophyta</taxon>
        <taxon>Tracheophyta</taxon>
        <taxon>Spermatophyta</taxon>
        <taxon>Magnoliopsida</taxon>
        <taxon>eudicotyledons</taxon>
        <taxon>Gunneridae</taxon>
        <taxon>Pentapetalae</taxon>
        <taxon>asterids</taxon>
        <taxon>lamiids</taxon>
        <taxon>Solanales</taxon>
        <taxon>Solanaceae</taxon>
        <taxon>Solanoideae</taxon>
        <taxon>Solaneae</taxon>
        <taxon>Solanum</taxon>
        <taxon>Solanum subgen. Lycopersicon</taxon>
    </lineage>
</organism>
<protein>
    <submittedName>
        <fullName evidence="1">Uncharacterized protein</fullName>
    </submittedName>
</protein>
<dbReference type="Proteomes" id="UP000004994">
    <property type="component" value="Chromosome 10"/>
</dbReference>
<evidence type="ECO:0000313" key="2">
    <source>
        <dbReference type="Proteomes" id="UP000004994"/>
    </source>
</evidence>